<comment type="similarity">
    <text evidence="3">Belongs to the krueppel C2H2-type zinc-finger protein family.</text>
</comment>
<dbReference type="PANTHER" id="PTHR16515">
    <property type="entry name" value="PR DOMAIN ZINC FINGER PROTEIN"/>
    <property type="match status" value="1"/>
</dbReference>
<feature type="domain" description="C2H2-type" evidence="14">
    <location>
        <begin position="324"/>
        <end position="351"/>
    </location>
</feature>
<dbReference type="Gene3D" id="3.30.160.60">
    <property type="entry name" value="Classic Zinc Finger"/>
    <property type="match status" value="7"/>
</dbReference>
<dbReference type="FunFam" id="3.30.160.60:FF:000966">
    <property type="entry name" value="ZFP90 zinc finger protein"/>
    <property type="match status" value="1"/>
</dbReference>
<dbReference type="GeneTree" id="ENSGT00940000164807"/>
<feature type="compositionally biased region" description="Polar residues" evidence="13">
    <location>
        <begin position="128"/>
        <end position="138"/>
    </location>
</feature>
<feature type="domain" description="C2H2-type" evidence="14">
    <location>
        <begin position="352"/>
        <end position="379"/>
    </location>
</feature>
<dbReference type="InterPro" id="IPR050331">
    <property type="entry name" value="Zinc_finger"/>
</dbReference>
<dbReference type="GO" id="GO:0003677">
    <property type="term" value="F:DNA binding"/>
    <property type="evidence" value="ECO:0007669"/>
    <property type="project" value="UniProtKB-KW"/>
</dbReference>
<keyword evidence="8" id="KW-0805">Transcription regulation</keyword>
<evidence type="ECO:0000256" key="6">
    <source>
        <dbReference type="ARBA" id="ARBA00022771"/>
    </source>
</evidence>
<protein>
    <recommendedName>
        <fullName evidence="14">C2H2-type domain-containing protein</fullName>
    </recommendedName>
</protein>
<comment type="subcellular location">
    <subcellularLocation>
        <location evidence="2">Nucleus</location>
    </subcellularLocation>
</comment>
<keyword evidence="7" id="KW-0862">Zinc</keyword>
<name>A0A8K9UG16_ONCMY</name>
<organism evidence="15 16">
    <name type="scientific">Oncorhynchus mykiss</name>
    <name type="common">Rainbow trout</name>
    <name type="synonym">Salmo gairdneri</name>
    <dbReference type="NCBI Taxonomy" id="8022"/>
    <lineage>
        <taxon>Eukaryota</taxon>
        <taxon>Metazoa</taxon>
        <taxon>Chordata</taxon>
        <taxon>Craniata</taxon>
        <taxon>Vertebrata</taxon>
        <taxon>Euteleostomi</taxon>
        <taxon>Actinopterygii</taxon>
        <taxon>Neopterygii</taxon>
        <taxon>Teleostei</taxon>
        <taxon>Protacanthopterygii</taxon>
        <taxon>Salmoniformes</taxon>
        <taxon>Salmonidae</taxon>
        <taxon>Salmoninae</taxon>
        <taxon>Oncorhynchus</taxon>
    </lineage>
</organism>
<evidence type="ECO:0000256" key="9">
    <source>
        <dbReference type="ARBA" id="ARBA00023125"/>
    </source>
</evidence>
<feature type="compositionally biased region" description="Polar residues" evidence="13">
    <location>
        <begin position="94"/>
        <end position="103"/>
    </location>
</feature>
<dbReference type="Proteomes" id="UP000694395">
    <property type="component" value="Chromosome 30"/>
</dbReference>
<keyword evidence="11" id="KW-0539">Nucleus</keyword>
<dbReference type="InterPro" id="IPR036236">
    <property type="entry name" value="Znf_C2H2_sf"/>
</dbReference>
<keyword evidence="5" id="KW-0677">Repeat</keyword>
<dbReference type="GO" id="GO:0010468">
    <property type="term" value="P:regulation of gene expression"/>
    <property type="evidence" value="ECO:0007669"/>
    <property type="project" value="TreeGrafter"/>
</dbReference>
<evidence type="ECO:0000256" key="5">
    <source>
        <dbReference type="ARBA" id="ARBA00022737"/>
    </source>
</evidence>
<dbReference type="PROSITE" id="PS50157">
    <property type="entry name" value="ZINC_FINGER_C2H2_2"/>
    <property type="match status" value="6"/>
</dbReference>
<dbReference type="GO" id="GO:0008270">
    <property type="term" value="F:zinc ion binding"/>
    <property type="evidence" value="ECO:0007669"/>
    <property type="project" value="UniProtKB-KW"/>
</dbReference>
<evidence type="ECO:0000259" key="14">
    <source>
        <dbReference type="PROSITE" id="PS50157"/>
    </source>
</evidence>
<feature type="domain" description="C2H2-type" evidence="14">
    <location>
        <begin position="239"/>
        <end position="266"/>
    </location>
</feature>
<proteinExistence type="inferred from homology"/>
<dbReference type="SMART" id="SM00355">
    <property type="entry name" value="ZnF_C2H2"/>
    <property type="match status" value="8"/>
</dbReference>
<reference evidence="15" key="2">
    <citation type="submission" date="2025-08" db="UniProtKB">
        <authorList>
            <consortium name="Ensembl"/>
        </authorList>
    </citation>
    <scope>IDENTIFICATION</scope>
</reference>
<evidence type="ECO:0000256" key="11">
    <source>
        <dbReference type="ARBA" id="ARBA00023242"/>
    </source>
</evidence>
<dbReference type="FunFam" id="3.30.160.60:FF:003080">
    <property type="entry name" value="Uncharacterized protein"/>
    <property type="match status" value="1"/>
</dbReference>
<dbReference type="SUPFAM" id="SSF57667">
    <property type="entry name" value="beta-beta-alpha zinc fingers"/>
    <property type="match status" value="4"/>
</dbReference>
<dbReference type="FunFam" id="3.30.160.60:FF:001498">
    <property type="entry name" value="Zinc finger protein 404"/>
    <property type="match status" value="1"/>
</dbReference>
<evidence type="ECO:0000256" key="7">
    <source>
        <dbReference type="ARBA" id="ARBA00022833"/>
    </source>
</evidence>
<reference evidence="15" key="1">
    <citation type="submission" date="2020-07" db="EMBL/GenBank/DDBJ databases">
        <title>A long reads based de novo assembly of the rainbow trout Arlee double haploid line genome.</title>
        <authorList>
            <person name="Gao G."/>
            <person name="Palti Y."/>
        </authorList>
    </citation>
    <scope>NUCLEOTIDE SEQUENCE [LARGE SCALE GENOMIC DNA]</scope>
</reference>
<dbReference type="GO" id="GO:0005634">
    <property type="term" value="C:nucleus"/>
    <property type="evidence" value="ECO:0007669"/>
    <property type="project" value="UniProtKB-SubCell"/>
</dbReference>
<dbReference type="FunFam" id="3.30.160.60:FF:001155">
    <property type="entry name" value="Zinc finger 30C"/>
    <property type="match status" value="1"/>
</dbReference>
<dbReference type="FunFam" id="3.30.160.60:FF:002343">
    <property type="entry name" value="Zinc finger protein 33A"/>
    <property type="match status" value="1"/>
</dbReference>
<feature type="domain" description="C2H2-type" evidence="14">
    <location>
        <begin position="296"/>
        <end position="323"/>
    </location>
</feature>
<evidence type="ECO:0000313" key="15">
    <source>
        <dbReference type="Ensembl" id="ENSOMYP00000109963.1"/>
    </source>
</evidence>
<dbReference type="Pfam" id="PF00096">
    <property type="entry name" value="zf-C2H2"/>
    <property type="match status" value="5"/>
</dbReference>
<dbReference type="AlphaFoldDB" id="A0A8K9UG16"/>
<evidence type="ECO:0000256" key="8">
    <source>
        <dbReference type="ARBA" id="ARBA00023015"/>
    </source>
</evidence>
<feature type="region of interest" description="Disordered" evidence="13">
    <location>
        <begin position="46"/>
        <end position="75"/>
    </location>
</feature>
<feature type="region of interest" description="Disordered" evidence="13">
    <location>
        <begin position="92"/>
        <end position="185"/>
    </location>
</feature>
<keyword evidence="16" id="KW-1185">Reference proteome</keyword>
<sequence>TALSSSGRLVSLGSSRLGSPFVVCNSFQALSHPTSVRARFNLNPDTEPTQIKEEQEKLWTSQGKEEQEECQELEYNKDSVFTPPCVKSDYDQYPTRSSHLNKTQSKECKNGDSSTEQIKTESQEENSSEPASDSQALSVVNPGCSAAQGDDDESVHRKESAKPLSALKTHISKRRTEKGQSPAGPRCKVCGRPCQSFGALLIHLKSHRKDNEQICGVCGKSCQSLKCVMDHILQTHRTRFCDVCGKSFDATKDLEKHMRTHTGEKPYPCNDCAKYFSTIANLNLHMKTVHTGEKSHCCHECGKCYAQSGNLNAHMRIHTGEKPYHCNDCGKTFRLGNSLKMHIRTHTREKPYRCQDCGSSFARMEHLKNHSRIHTGEKPYSCPECGKCFPQNGNLKLHMRIHTGEKSHQCQICRREVRGEVTLVNSG</sequence>
<keyword evidence="4" id="KW-0479">Metal-binding</keyword>
<evidence type="ECO:0000256" key="10">
    <source>
        <dbReference type="ARBA" id="ARBA00023163"/>
    </source>
</evidence>
<keyword evidence="9" id="KW-0238">DNA-binding</keyword>
<reference evidence="15" key="3">
    <citation type="submission" date="2025-09" db="UniProtKB">
        <authorList>
            <consortium name="Ensembl"/>
        </authorList>
    </citation>
    <scope>IDENTIFICATION</scope>
</reference>
<dbReference type="InterPro" id="IPR013087">
    <property type="entry name" value="Znf_C2H2_type"/>
</dbReference>
<dbReference type="PROSITE" id="PS00028">
    <property type="entry name" value="ZINC_FINGER_C2H2_1"/>
    <property type="match status" value="7"/>
</dbReference>
<dbReference type="FunFam" id="3.30.160.60:FF:000690">
    <property type="entry name" value="Zinc finger protein 354C"/>
    <property type="match status" value="1"/>
</dbReference>
<keyword evidence="10" id="KW-0804">Transcription</keyword>
<evidence type="ECO:0000256" key="4">
    <source>
        <dbReference type="ARBA" id="ARBA00022723"/>
    </source>
</evidence>
<evidence type="ECO:0000256" key="13">
    <source>
        <dbReference type="SAM" id="MobiDB-lite"/>
    </source>
</evidence>
<comment type="function">
    <text evidence="1">May be involved in transcriptional regulation.</text>
</comment>
<feature type="domain" description="C2H2-type" evidence="14">
    <location>
        <begin position="267"/>
        <end position="295"/>
    </location>
</feature>
<accession>A0A8K9UG16</accession>
<dbReference type="Ensembl" id="ENSOMYT00000140059.1">
    <property type="protein sequence ID" value="ENSOMYP00000109963.1"/>
    <property type="gene ID" value="ENSOMYG00000053913.1"/>
</dbReference>
<evidence type="ECO:0000256" key="12">
    <source>
        <dbReference type="PROSITE-ProRule" id="PRU00042"/>
    </source>
</evidence>
<evidence type="ECO:0000256" key="2">
    <source>
        <dbReference type="ARBA" id="ARBA00004123"/>
    </source>
</evidence>
<dbReference type="PANTHER" id="PTHR16515:SF49">
    <property type="entry name" value="GASTRULA ZINC FINGER PROTEIN XLCGF49.1-LIKE-RELATED"/>
    <property type="match status" value="1"/>
</dbReference>
<evidence type="ECO:0000256" key="1">
    <source>
        <dbReference type="ARBA" id="ARBA00003767"/>
    </source>
</evidence>
<evidence type="ECO:0000256" key="3">
    <source>
        <dbReference type="ARBA" id="ARBA00006991"/>
    </source>
</evidence>
<feature type="domain" description="C2H2-type" evidence="14">
    <location>
        <begin position="380"/>
        <end position="407"/>
    </location>
</feature>
<keyword evidence="6 12" id="KW-0863">Zinc-finger</keyword>
<dbReference type="Pfam" id="PF13912">
    <property type="entry name" value="zf-C2H2_6"/>
    <property type="match status" value="1"/>
</dbReference>
<evidence type="ECO:0000313" key="16">
    <source>
        <dbReference type="Proteomes" id="UP000694395"/>
    </source>
</evidence>